<keyword evidence="6" id="KW-0862">Zinc</keyword>
<feature type="compositionally biased region" description="Basic and acidic residues" evidence="12">
    <location>
        <begin position="1"/>
        <end position="24"/>
    </location>
</feature>
<feature type="region of interest" description="Disordered" evidence="12">
    <location>
        <begin position="1"/>
        <end position="25"/>
    </location>
</feature>
<evidence type="ECO:0000256" key="9">
    <source>
        <dbReference type="ARBA" id="ARBA00023163"/>
    </source>
</evidence>
<keyword evidence="3" id="KW-0479">Metal-binding</keyword>
<evidence type="ECO:0000259" key="13">
    <source>
        <dbReference type="PROSITE" id="PS50157"/>
    </source>
</evidence>
<comment type="function">
    <text evidence="1">May function as a transcription factor.</text>
</comment>
<dbReference type="Proteomes" id="UP000189704">
    <property type="component" value="Unplaced"/>
</dbReference>
<dbReference type="GO" id="GO:0005634">
    <property type="term" value="C:nucleus"/>
    <property type="evidence" value="ECO:0007669"/>
    <property type="project" value="UniProtKB-SubCell"/>
</dbReference>
<dbReference type="Pfam" id="PF13836">
    <property type="entry name" value="DUF4195"/>
    <property type="match status" value="1"/>
</dbReference>
<dbReference type="STRING" id="1868482.ENSTSYP00000025390"/>
<evidence type="ECO:0000256" key="1">
    <source>
        <dbReference type="ARBA" id="ARBA00003729"/>
    </source>
</evidence>
<feature type="domain" description="C2H2-type" evidence="13">
    <location>
        <begin position="327"/>
        <end position="355"/>
    </location>
</feature>
<reference evidence="15" key="1">
    <citation type="submission" date="2025-08" db="UniProtKB">
        <authorList>
            <consortium name="RefSeq"/>
        </authorList>
    </citation>
    <scope>IDENTIFICATION</scope>
</reference>
<dbReference type="InterPro" id="IPR036236">
    <property type="entry name" value="Znf_C2H2_sf"/>
</dbReference>
<evidence type="ECO:0000313" key="15">
    <source>
        <dbReference type="RefSeq" id="XP_008065215.1"/>
    </source>
</evidence>
<evidence type="ECO:0000256" key="3">
    <source>
        <dbReference type="ARBA" id="ARBA00022723"/>
    </source>
</evidence>
<dbReference type="SUPFAM" id="SSF57667">
    <property type="entry name" value="beta-beta-alpha zinc fingers"/>
    <property type="match status" value="1"/>
</dbReference>
<evidence type="ECO:0000256" key="5">
    <source>
        <dbReference type="ARBA" id="ARBA00022771"/>
    </source>
</evidence>
<dbReference type="CTD" id="129025"/>
<dbReference type="AlphaFoldDB" id="A0A1U7U557"/>
<dbReference type="GO" id="GO:0000978">
    <property type="term" value="F:RNA polymerase II cis-regulatory region sequence-specific DNA binding"/>
    <property type="evidence" value="ECO:0007669"/>
    <property type="project" value="TreeGrafter"/>
</dbReference>
<proteinExistence type="predicted"/>
<dbReference type="GO" id="GO:0000981">
    <property type="term" value="F:DNA-binding transcription factor activity, RNA polymerase II-specific"/>
    <property type="evidence" value="ECO:0007669"/>
    <property type="project" value="TreeGrafter"/>
</dbReference>
<evidence type="ECO:0000256" key="4">
    <source>
        <dbReference type="ARBA" id="ARBA00022737"/>
    </source>
</evidence>
<dbReference type="Gene3D" id="3.30.160.60">
    <property type="entry name" value="Classic Zinc Finger"/>
    <property type="match status" value="1"/>
</dbReference>
<dbReference type="PROSITE" id="PS50157">
    <property type="entry name" value="ZINC_FINGER_C2H2_2"/>
    <property type="match status" value="1"/>
</dbReference>
<dbReference type="KEGG" id="csyr:103269436"/>
<comment type="subcellular location">
    <subcellularLocation>
        <location evidence="2">Nucleus</location>
    </subcellularLocation>
</comment>
<accession>A0A1U7U557</accession>
<dbReference type="PANTHER" id="PTHR24388">
    <property type="entry name" value="ZINC FINGER PROTEIN"/>
    <property type="match status" value="1"/>
</dbReference>
<evidence type="ECO:0000256" key="10">
    <source>
        <dbReference type="ARBA" id="ARBA00023242"/>
    </source>
</evidence>
<dbReference type="PANTHER" id="PTHR24388:SF47">
    <property type="entry name" value="ZINC FINGER PROTEIN 280A"/>
    <property type="match status" value="1"/>
</dbReference>
<dbReference type="GeneID" id="103269436"/>
<keyword evidence="14" id="KW-1185">Reference proteome</keyword>
<gene>
    <name evidence="15" type="primary">ZNF280A</name>
</gene>
<evidence type="ECO:0000256" key="12">
    <source>
        <dbReference type="SAM" id="MobiDB-lite"/>
    </source>
</evidence>
<evidence type="ECO:0000256" key="7">
    <source>
        <dbReference type="ARBA" id="ARBA00023015"/>
    </source>
</evidence>
<sequence>MADLLCKGEQESQKTIRESKQKDKDDEDAELIFVGVEHVNKDADILFVSMISNSQPVISNILNRVTPGSMSKRRKDLQNPARSKPANHTIHTAKAIMPASQPEWGSTSSPATMESSFKPAYNMNSPQVPLNSSDMLSANTQCLVGAVCPVKGRDESSPDSKRLSTSDINSRNPKRVKFRAGVPGAHSLAVVPPNISPIMDTSPPSQGVCNSSSHVQSGTSFSWADAKEKAHFCLMVPDTANDFEGLVITEFSRLTNQTDSEKGNLFMSLSDFYYGQHKGDGKPEEKTQTTFKCISCLKVLKNVKFMNHVRHHLELEKQRSDSWENHTTCQHCHRQFPTPFQLQCHIDSVHTAQELSTVCKICELSFETDQVLLQHMKDHHKPGEMPYVCQVCHYRSSAFADVETHFRTCHKNTKNLLCLFCLKVFKMSGRYMSHCQKHCSKRVFRCPKCRLQFLTLKEEMEHKTKNHQTFKKPEQLERLPPETKVIIQISLQQESRGEASIVSNTDPCTN</sequence>
<dbReference type="OrthoDB" id="10032537at2759"/>
<dbReference type="InterPro" id="IPR050527">
    <property type="entry name" value="Snail/Krueppel_Znf"/>
</dbReference>
<dbReference type="InterPro" id="IPR025243">
    <property type="entry name" value="DUF4195"/>
</dbReference>
<evidence type="ECO:0000256" key="6">
    <source>
        <dbReference type="ARBA" id="ARBA00022833"/>
    </source>
</evidence>
<evidence type="ECO:0000256" key="8">
    <source>
        <dbReference type="ARBA" id="ARBA00023125"/>
    </source>
</evidence>
<dbReference type="SMART" id="SM00355">
    <property type="entry name" value="ZnF_C2H2"/>
    <property type="match status" value="6"/>
</dbReference>
<evidence type="ECO:0000313" key="14">
    <source>
        <dbReference type="Proteomes" id="UP000189704"/>
    </source>
</evidence>
<dbReference type="GO" id="GO:0008270">
    <property type="term" value="F:zinc ion binding"/>
    <property type="evidence" value="ECO:0007669"/>
    <property type="project" value="UniProtKB-KW"/>
</dbReference>
<keyword evidence="9" id="KW-0804">Transcription</keyword>
<organism evidence="14 15">
    <name type="scientific">Carlito syrichta</name>
    <name type="common">Philippine tarsier</name>
    <name type="synonym">Tarsius syrichta</name>
    <dbReference type="NCBI Taxonomy" id="1868482"/>
    <lineage>
        <taxon>Eukaryota</taxon>
        <taxon>Metazoa</taxon>
        <taxon>Chordata</taxon>
        <taxon>Craniata</taxon>
        <taxon>Vertebrata</taxon>
        <taxon>Euteleostomi</taxon>
        <taxon>Mammalia</taxon>
        <taxon>Eutheria</taxon>
        <taxon>Euarchontoglires</taxon>
        <taxon>Primates</taxon>
        <taxon>Haplorrhini</taxon>
        <taxon>Tarsiiformes</taxon>
        <taxon>Tarsiidae</taxon>
        <taxon>Carlito</taxon>
    </lineage>
</organism>
<keyword evidence="10" id="KW-0539">Nucleus</keyword>
<evidence type="ECO:0000256" key="2">
    <source>
        <dbReference type="ARBA" id="ARBA00004123"/>
    </source>
</evidence>
<keyword evidence="4" id="KW-0677">Repeat</keyword>
<dbReference type="PROSITE" id="PS00028">
    <property type="entry name" value="ZINC_FINGER_C2H2_1"/>
    <property type="match status" value="4"/>
</dbReference>
<keyword evidence="8" id="KW-0238">DNA-binding</keyword>
<evidence type="ECO:0000256" key="11">
    <source>
        <dbReference type="PROSITE-ProRule" id="PRU00042"/>
    </source>
</evidence>
<protein>
    <submittedName>
        <fullName evidence="15">Zinc finger protein 280A</fullName>
    </submittedName>
</protein>
<dbReference type="InterPro" id="IPR013087">
    <property type="entry name" value="Znf_C2H2_type"/>
</dbReference>
<dbReference type="FunFam" id="3.30.160.60:FF:000298">
    <property type="entry name" value="zinc finger protein 280D isoform X1"/>
    <property type="match status" value="1"/>
</dbReference>
<dbReference type="RefSeq" id="XP_008065215.1">
    <property type="nucleotide sequence ID" value="XM_008067024.1"/>
</dbReference>
<keyword evidence="5 11" id="KW-0863">Zinc-finger</keyword>
<keyword evidence="7" id="KW-0805">Transcription regulation</keyword>
<name>A0A1U7U557_CARSF</name>